<feature type="transmembrane region" description="Helical" evidence="7">
    <location>
        <begin position="39"/>
        <end position="58"/>
    </location>
</feature>
<evidence type="ECO:0000256" key="6">
    <source>
        <dbReference type="ARBA" id="ARBA00023136"/>
    </source>
</evidence>
<evidence type="ECO:0000313" key="8">
    <source>
        <dbReference type="EMBL" id="QGM99091.1"/>
    </source>
</evidence>
<feature type="transmembrane region" description="Helical" evidence="7">
    <location>
        <begin position="446"/>
        <end position="467"/>
    </location>
</feature>
<comment type="subcellular location">
    <subcellularLocation>
        <location evidence="1">Cell membrane</location>
        <topology evidence="1">Multi-pass membrane protein</topology>
    </subcellularLocation>
</comment>
<name>A0A6B8M8I8_9HYPH</name>
<feature type="transmembrane region" description="Helical" evidence="7">
    <location>
        <begin position="413"/>
        <end position="434"/>
    </location>
</feature>
<keyword evidence="5 7" id="KW-1133">Transmembrane helix</keyword>
<dbReference type="InterPro" id="IPR050833">
    <property type="entry name" value="Poly_Biosynth_Transport"/>
</dbReference>
<dbReference type="PANTHER" id="PTHR30250">
    <property type="entry name" value="PST FAMILY PREDICTED COLANIC ACID TRANSPORTER"/>
    <property type="match status" value="1"/>
</dbReference>
<dbReference type="PANTHER" id="PTHR30250:SF10">
    <property type="entry name" value="LIPOPOLYSACCHARIDE BIOSYNTHESIS PROTEIN WZXC"/>
    <property type="match status" value="1"/>
</dbReference>
<evidence type="ECO:0000256" key="2">
    <source>
        <dbReference type="ARBA" id="ARBA00007430"/>
    </source>
</evidence>
<accession>A0A6B8M8I8</accession>
<feature type="transmembrane region" description="Helical" evidence="7">
    <location>
        <begin position="356"/>
        <end position="375"/>
    </location>
</feature>
<keyword evidence="4 7" id="KW-0812">Transmembrane</keyword>
<feature type="transmembrane region" description="Helical" evidence="7">
    <location>
        <begin position="12"/>
        <end position="33"/>
    </location>
</feature>
<dbReference type="GO" id="GO:0005886">
    <property type="term" value="C:plasma membrane"/>
    <property type="evidence" value="ECO:0007669"/>
    <property type="project" value="UniProtKB-SubCell"/>
</dbReference>
<feature type="transmembrane region" description="Helical" evidence="7">
    <location>
        <begin position="79"/>
        <end position="99"/>
    </location>
</feature>
<evidence type="ECO:0000256" key="7">
    <source>
        <dbReference type="SAM" id="Phobius"/>
    </source>
</evidence>
<evidence type="ECO:0000256" key="5">
    <source>
        <dbReference type="ARBA" id="ARBA00022989"/>
    </source>
</evidence>
<feature type="transmembrane region" description="Helical" evidence="7">
    <location>
        <begin position="292"/>
        <end position="312"/>
    </location>
</feature>
<dbReference type="AlphaFoldDB" id="A0A6B8M8I8"/>
<feature type="transmembrane region" description="Helical" evidence="7">
    <location>
        <begin position="143"/>
        <end position="163"/>
    </location>
</feature>
<organism evidence="8 9">
    <name type="scientific">Methylocystis parvus</name>
    <dbReference type="NCBI Taxonomy" id="134"/>
    <lineage>
        <taxon>Bacteria</taxon>
        <taxon>Pseudomonadati</taxon>
        <taxon>Pseudomonadota</taxon>
        <taxon>Alphaproteobacteria</taxon>
        <taxon>Hyphomicrobiales</taxon>
        <taxon>Methylocystaceae</taxon>
        <taxon>Methylocystis</taxon>
    </lineage>
</organism>
<dbReference type="KEGG" id="mpar:F7D14_17430"/>
<dbReference type="Pfam" id="PF13440">
    <property type="entry name" value="Polysacc_synt_3"/>
    <property type="match status" value="1"/>
</dbReference>
<evidence type="ECO:0000256" key="4">
    <source>
        <dbReference type="ARBA" id="ARBA00022692"/>
    </source>
</evidence>
<keyword evidence="3" id="KW-1003">Cell membrane</keyword>
<evidence type="ECO:0000313" key="9">
    <source>
        <dbReference type="Proteomes" id="UP000422569"/>
    </source>
</evidence>
<reference evidence="8 9" key="1">
    <citation type="submission" date="2019-09" db="EMBL/GenBank/DDBJ databases">
        <title>Isolation and complete genome sequencing of Methylocystis species.</title>
        <authorList>
            <person name="Rumah B.L."/>
            <person name="Stead C.E."/>
            <person name="Stevens B.C."/>
            <person name="Minton N.P."/>
            <person name="Grosse-Honebrink A."/>
            <person name="Zhang Y."/>
        </authorList>
    </citation>
    <scope>NUCLEOTIDE SEQUENCE [LARGE SCALE GENOMIC DNA]</scope>
    <source>
        <strain evidence="8 9">BRCS2</strain>
    </source>
</reference>
<sequence length="487" mass="52316">MSVARLTAKSSLWNLFSNLGQQILNFIFFVYTARLLEPSAFGLMALAMVFVDAFAVLGRGGLVEASVQRESVSDELQNHIFWFLQVVGLAATLALYFGADTLAGAFGHPELAHALRWLSPVCLLLNGAAVPEARLQREFGHDAIARSTLAGVSAGGVVGVIAALLGYGVLALVFQKLASVIIQSVLLWRKERWRPRAPAFASGGELRGLLRIGMEVTSANLVLMLNSKLMDVLVGLFLGPTMLGYLRTAWRCFELVLHVCVSPLSNVSLVTFSRVRDDSGRLVAAYSRMVEIAALTIFPIFFGLAAIAPLAMPLVFGEQWAPSAPLVQALSLIAIAGTPNPFFVPMMTATNNTRRLTTQSLIHVVLSILLTATMSPLGVMAVAWAQVVRASAMTGVSLWMMRDSVDVSFSTTWVAMRPALLAAGGMGLAVAWLLQSNALAPLTGWPLLLALIALGGAIYAATLLLGFPREVSQRWTEARDLLRGRVA</sequence>
<protein>
    <submittedName>
        <fullName evidence="8">Lipopolysaccharide biosynthesis protein</fullName>
    </submittedName>
</protein>
<evidence type="ECO:0000256" key="3">
    <source>
        <dbReference type="ARBA" id="ARBA00022475"/>
    </source>
</evidence>
<proteinExistence type="inferred from homology"/>
<keyword evidence="6 7" id="KW-0472">Membrane</keyword>
<dbReference type="EMBL" id="CP044331">
    <property type="protein sequence ID" value="QGM99091.1"/>
    <property type="molecule type" value="Genomic_DNA"/>
</dbReference>
<dbReference type="Proteomes" id="UP000422569">
    <property type="component" value="Chromosome"/>
</dbReference>
<keyword evidence="9" id="KW-1185">Reference proteome</keyword>
<comment type="similarity">
    <text evidence="2">Belongs to the polysaccharide synthase family.</text>
</comment>
<evidence type="ECO:0000256" key="1">
    <source>
        <dbReference type="ARBA" id="ARBA00004651"/>
    </source>
</evidence>
<feature type="transmembrane region" description="Helical" evidence="7">
    <location>
        <begin position="324"/>
        <end position="344"/>
    </location>
</feature>
<dbReference type="CDD" id="cd13127">
    <property type="entry name" value="MATE_tuaB_like"/>
    <property type="match status" value="1"/>
</dbReference>
<gene>
    <name evidence="8" type="ORF">F7D14_17430</name>
</gene>